<protein>
    <recommendedName>
        <fullName evidence="4">RRM domain-containing protein</fullName>
    </recommendedName>
</protein>
<dbReference type="Proteomes" id="UP000606974">
    <property type="component" value="Unassembled WGS sequence"/>
</dbReference>
<evidence type="ECO:0000313" key="2">
    <source>
        <dbReference type="EMBL" id="KAF7507759.1"/>
    </source>
</evidence>
<feature type="compositionally biased region" description="Low complexity" evidence="1">
    <location>
        <begin position="75"/>
        <end position="91"/>
    </location>
</feature>
<organism evidence="2 3">
    <name type="scientific">Endocarpon pusillum</name>
    <dbReference type="NCBI Taxonomy" id="364733"/>
    <lineage>
        <taxon>Eukaryota</taxon>
        <taxon>Fungi</taxon>
        <taxon>Dikarya</taxon>
        <taxon>Ascomycota</taxon>
        <taxon>Pezizomycotina</taxon>
        <taxon>Eurotiomycetes</taxon>
        <taxon>Chaetothyriomycetidae</taxon>
        <taxon>Verrucariales</taxon>
        <taxon>Verrucariaceae</taxon>
        <taxon>Endocarpon</taxon>
    </lineage>
</organism>
<evidence type="ECO:0008006" key="4">
    <source>
        <dbReference type="Google" id="ProtNLM"/>
    </source>
</evidence>
<feature type="region of interest" description="Disordered" evidence="1">
    <location>
        <begin position="24"/>
        <end position="91"/>
    </location>
</feature>
<evidence type="ECO:0000313" key="3">
    <source>
        <dbReference type="Proteomes" id="UP000606974"/>
    </source>
</evidence>
<feature type="compositionally biased region" description="Low complexity" evidence="1">
    <location>
        <begin position="33"/>
        <end position="44"/>
    </location>
</feature>
<proteinExistence type="predicted"/>
<name>A0A8H7E245_9EURO</name>
<sequence length="487" mass="53224">MSGNKAFNIDDIGNINSFLALIGGSQVSSPPGSERTTVSTSERSPVAQPSGLAAAGNDALKQDRSVPNRQSQLISASAASGSAVPPSTPTAGNIAASNTMLTSLDHIQDGSDILRAMANASNLTLDDSVHATKNLRRTRVQNPDRKYATMPTFRAPVMSYSNSFTLLDENQTSESLSKKSEQEKLITKYQDGVIANFVKEKCPEMENKVGATVEPESVLPDRNTNVTVPDSSSKVTQSTKVTSEPTNKATNYPKMSITTASGEARDDDDGQKDDGDSEKEEREHLKHFKSWGKPEPRNRPPARVRKVILSNLPTDSDLTLVQSLVYGGALEAFNLTANKTSAYVIFVDADACDAFFDAHPNGIVFKNPKTRRNHVVYVNKGQDADVVSSVVRAYLDCQASRVVRATGAHEDWGMGALYKLAESKNRKVETIVDTYRDKVRTIIFRFTNIADAVTFRGQLLRDEDWEVCNIQFMDDPVQKATGVHLEE</sequence>
<feature type="region of interest" description="Disordered" evidence="1">
    <location>
        <begin position="210"/>
        <end position="300"/>
    </location>
</feature>
<comment type="caution">
    <text evidence="2">The sequence shown here is derived from an EMBL/GenBank/DDBJ whole genome shotgun (WGS) entry which is preliminary data.</text>
</comment>
<feature type="compositionally biased region" description="Low complexity" evidence="1">
    <location>
        <begin position="231"/>
        <end position="243"/>
    </location>
</feature>
<accession>A0A8H7E245</accession>
<dbReference type="AlphaFoldDB" id="A0A8H7E245"/>
<reference evidence="2" key="1">
    <citation type="submission" date="2020-02" db="EMBL/GenBank/DDBJ databases">
        <authorList>
            <person name="Palmer J.M."/>
        </authorList>
    </citation>
    <scope>NUCLEOTIDE SEQUENCE</scope>
    <source>
        <strain evidence="2">EPUS1.4</strain>
        <tissue evidence="2">Thallus</tissue>
    </source>
</reference>
<gene>
    <name evidence="2" type="ORF">GJ744_010060</name>
</gene>
<keyword evidence="3" id="KW-1185">Reference proteome</keyword>
<dbReference type="EMBL" id="JAACFV010000063">
    <property type="protein sequence ID" value="KAF7507759.1"/>
    <property type="molecule type" value="Genomic_DNA"/>
</dbReference>
<dbReference type="OrthoDB" id="422086at2759"/>
<feature type="compositionally biased region" description="Acidic residues" evidence="1">
    <location>
        <begin position="265"/>
        <end position="278"/>
    </location>
</feature>
<evidence type="ECO:0000256" key="1">
    <source>
        <dbReference type="SAM" id="MobiDB-lite"/>
    </source>
</evidence>